<dbReference type="PROSITE" id="PS50995">
    <property type="entry name" value="HTH_MARR_2"/>
    <property type="match status" value="1"/>
</dbReference>
<accession>A0ABX0TDP0</accession>
<keyword evidence="2" id="KW-0238">DNA-binding</keyword>
<protein>
    <submittedName>
        <fullName evidence="2">DNA-binding MarR family transcriptional regulator</fullName>
    </submittedName>
</protein>
<keyword evidence="3" id="KW-1185">Reference proteome</keyword>
<feature type="domain" description="HTH marR-type" evidence="1">
    <location>
        <begin position="1"/>
        <end position="142"/>
    </location>
</feature>
<dbReference type="PANTHER" id="PTHR33164">
    <property type="entry name" value="TRANSCRIPTIONAL REGULATOR, MARR FAMILY"/>
    <property type="match status" value="1"/>
</dbReference>
<dbReference type="Proteomes" id="UP001318300">
    <property type="component" value="Unassembled WGS sequence"/>
</dbReference>
<reference evidence="2 3" key="1">
    <citation type="submission" date="2020-03" db="EMBL/GenBank/DDBJ databases">
        <title>Above-ground endophytic microbial communities from plants in different locations in the United States.</title>
        <authorList>
            <person name="Frank C."/>
        </authorList>
    </citation>
    <scope>NUCLEOTIDE SEQUENCE [LARGE SCALE GENOMIC DNA]</scope>
    <source>
        <strain evidence="2 3">WW7</strain>
    </source>
</reference>
<evidence type="ECO:0000259" key="1">
    <source>
        <dbReference type="PROSITE" id="PS50995"/>
    </source>
</evidence>
<dbReference type="InterPro" id="IPR036390">
    <property type="entry name" value="WH_DNA-bd_sf"/>
</dbReference>
<evidence type="ECO:0000313" key="2">
    <source>
        <dbReference type="EMBL" id="NII42561.1"/>
    </source>
</evidence>
<organism evidence="2 3">
    <name type="scientific">Curtobacterium salicis</name>
    <dbReference type="NCBI Taxonomy" id="1779862"/>
    <lineage>
        <taxon>Bacteria</taxon>
        <taxon>Bacillati</taxon>
        <taxon>Actinomycetota</taxon>
        <taxon>Actinomycetes</taxon>
        <taxon>Micrococcales</taxon>
        <taxon>Microbacteriaceae</taxon>
        <taxon>Curtobacterium</taxon>
    </lineage>
</organism>
<proteinExistence type="predicted"/>
<sequence length="149" mass="15991">MHEAPTPPEALRTLVSWQAGRVATIGARLTGARMPLEARSDFAVLSLLEENGPLSQADIGRILGLDRNNVNGIVVRLETDGFASRQPDPEDRRRNVVTITTAGRARSSELLDHAQAVQAELLTALSPDEREALISLLGKVLASHPAQSA</sequence>
<dbReference type="Pfam" id="PF01047">
    <property type="entry name" value="MarR"/>
    <property type="match status" value="1"/>
</dbReference>
<gene>
    <name evidence="2" type="ORF">E9228_003230</name>
</gene>
<dbReference type="EMBL" id="JAAOYO010000005">
    <property type="protein sequence ID" value="NII42561.1"/>
    <property type="molecule type" value="Genomic_DNA"/>
</dbReference>
<evidence type="ECO:0000313" key="3">
    <source>
        <dbReference type="Proteomes" id="UP001318300"/>
    </source>
</evidence>
<dbReference type="PANTHER" id="PTHR33164:SF95">
    <property type="entry name" value="TRANSCRIPTIONAL REGULATOR"/>
    <property type="match status" value="1"/>
</dbReference>
<dbReference type="InterPro" id="IPR000835">
    <property type="entry name" value="HTH_MarR-typ"/>
</dbReference>
<comment type="caution">
    <text evidence="2">The sequence shown here is derived from an EMBL/GenBank/DDBJ whole genome shotgun (WGS) entry which is preliminary data.</text>
</comment>
<dbReference type="InterPro" id="IPR039422">
    <property type="entry name" value="MarR/SlyA-like"/>
</dbReference>
<dbReference type="Gene3D" id="1.10.10.10">
    <property type="entry name" value="Winged helix-like DNA-binding domain superfamily/Winged helix DNA-binding domain"/>
    <property type="match status" value="1"/>
</dbReference>
<dbReference type="SUPFAM" id="SSF46785">
    <property type="entry name" value="Winged helix' DNA-binding domain"/>
    <property type="match status" value="1"/>
</dbReference>
<name>A0ABX0TDP0_9MICO</name>
<dbReference type="PRINTS" id="PR00598">
    <property type="entry name" value="HTHMARR"/>
</dbReference>
<dbReference type="RefSeq" id="WP_166781539.1">
    <property type="nucleotide sequence ID" value="NZ_JAAOYO010000005.1"/>
</dbReference>
<dbReference type="InterPro" id="IPR036388">
    <property type="entry name" value="WH-like_DNA-bd_sf"/>
</dbReference>
<dbReference type="SMART" id="SM00347">
    <property type="entry name" value="HTH_MARR"/>
    <property type="match status" value="1"/>
</dbReference>
<dbReference type="GO" id="GO:0003677">
    <property type="term" value="F:DNA binding"/>
    <property type="evidence" value="ECO:0007669"/>
    <property type="project" value="UniProtKB-KW"/>
</dbReference>